<organism evidence="1 2">
    <name type="scientific">Priestia megaterium (strain ATCC 14581 / DSM 32 / CCUG 1817 / JCM 2506 / NBRC 15308 / NCIMB 9376 / NCTC 10342 / NRRL B-14308 / VKM B-512 / Ford 19)</name>
    <name type="common">Bacillus megaterium</name>
    <dbReference type="NCBI Taxonomy" id="1348623"/>
    <lineage>
        <taxon>Bacteria</taxon>
        <taxon>Bacillati</taxon>
        <taxon>Bacillota</taxon>
        <taxon>Bacilli</taxon>
        <taxon>Bacillales</taxon>
        <taxon>Bacillaceae</taxon>
        <taxon>Priestia</taxon>
    </lineage>
</organism>
<name>A0A0B6AK19_PRIM2</name>
<dbReference type="AlphaFoldDB" id="A0A0B6AK19"/>
<dbReference type="HOGENOM" id="CLU_1197857_0_0_9"/>
<accession>A0A0B6AK19</accession>
<dbReference type="Proteomes" id="UP000031829">
    <property type="component" value="Chromosome"/>
</dbReference>
<reference evidence="1 2" key="1">
    <citation type="journal article" date="2015" name="Genome Announc.">
        <title>Complete genome sequences for 35 biothreat assay-relevant bacillus species.</title>
        <authorList>
            <person name="Johnson S.L."/>
            <person name="Daligault H.E."/>
            <person name="Davenport K.W."/>
            <person name="Jaissle J."/>
            <person name="Frey K.G."/>
            <person name="Ladner J.T."/>
            <person name="Broomall S.M."/>
            <person name="Bishop-Lilly K.A."/>
            <person name="Bruce D.C."/>
            <person name="Gibbons H.S."/>
            <person name="Coyne S.R."/>
            <person name="Lo C.C."/>
            <person name="Meincke L."/>
            <person name="Munk A.C."/>
            <person name="Koroleva G.I."/>
            <person name="Rosenzweig C.N."/>
            <person name="Palacios G.F."/>
            <person name="Redden C.L."/>
            <person name="Minogue T.D."/>
            <person name="Chain P.S."/>
        </authorList>
    </citation>
    <scope>NUCLEOTIDE SEQUENCE [LARGE SCALE GENOMIC DNA]</scope>
    <source>
        <strain evidence="2">ATCC 14581 / DSM 32 / JCM 2506 / NBRC 15308 / NCIMB 9376 / NCTC 10342 / NRRL B-14308 / VKM B-512</strain>
    </source>
</reference>
<dbReference type="GeneID" id="93644399"/>
<dbReference type="KEGG" id="bmeg:BG04_918"/>
<dbReference type="EMBL" id="CP009920">
    <property type="protein sequence ID" value="AJI20159.1"/>
    <property type="molecule type" value="Genomic_DNA"/>
</dbReference>
<dbReference type="RefSeq" id="WP_034649419.1">
    <property type="nucleotide sequence ID" value="NZ_BCVB01000001.1"/>
</dbReference>
<sequence>MKGQFAAISYSLYVELKYLMIRFWTILLAFVVVDIFVFSQVNEHLLLVTSMPQYIFSGIVSFIIIRKSFSFCLKLGATRKAYLLTMTCVFALFAIVMSLINVVIMSISIKVINSLNLMNIQLYYASDFIFHGSTVTVHFLTDAVFIFFITAASCLLGSIVYKFGQTGGMITGAVLILLFTIPVTKEPVIHFIKSFSNGSLLLTFGTMVIASFLFFLINWLFLKKASPVHQA</sequence>
<evidence type="ECO:0000313" key="2">
    <source>
        <dbReference type="Proteomes" id="UP000031829"/>
    </source>
</evidence>
<gene>
    <name evidence="1" type="ORF">BG04_918</name>
</gene>
<evidence type="ECO:0000313" key="1">
    <source>
        <dbReference type="EMBL" id="AJI20159.1"/>
    </source>
</evidence>
<protein>
    <submittedName>
        <fullName evidence="1">Putative membrane protein</fullName>
    </submittedName>
</protein>
<proteinExistence type="predicted"/>